<dbReference type="RefSeq" id="WP_284205716.1">
    <property type="nucleotide sequence ID" value="NZ_BSPQ01000026.1"/>
</dbReference>
<sequence length="334" mass="37438">MKNLFPALLLSSLLVTPLSAKPLANEAGWEFTISLNAGYVSGQSNLSTSDDNEIISDVDSKAESTDSVIAFPFARIQYTTEDLNTQFFLGNSRDQISTSQFQYELGVTHQFADKSKITAAYFPELPLFNDTWEDPFLVDQARTKTDDNAQGGRIQLDRIAGSPITLKYAYARNKVDNDNSGESWSGLTTQQLQSLQRSSQYHRAEIETMFPVYLQQTKVFLKPTLQYTARIADGDAISYDEYNFQLGLLIFSGRHTSITTFNIGNSSYKDKNPIFDNKQDSINLGIFSVYSYAEAFNWKPVTFTLIAGYSQKDSDITFYDENGLIVSAGLAYTF</sequence>
<feature type="chain" id="PRO_5046260627" description="DUF2860 domain-containing protein" evidence="1">
    <location>
        <begin position="21"/>
        <end position="334"/>
    </location>
</feature>
<dbReference type="EMBL" id="BSPQ01000026">
    <property type="protein sequence ID" value="GLS92608.1"/>
    <property type="molecule type" value="Genomic_DNA"/>
</dbReference>
<protein>
    <recommendedName>
        <fullName evidence="4">DUF2860 domain-containing protein</fullName>
    </recommendedName>
</protein>
<dbReference type="InterPro" id="IPR016896">
    <property type="entry name" value="DUF2860"/>
</dbReference>
<gene>
    <name evidence="2" type="ORF">GCM10007916_36800</name>
</gene>
<accession>A0ABQ6E5X9</accession>
<comment type="caution">
    <text evidence="2">The sequence shown here is derived from an EMBL/GenBank/DDBJ whole genome shotgun (WGS) entry which is preliminary data.</text>
</comment>
<dbReference type="Pfam" id="PF11059">
    <property type="entry name" value="DUF2860"/>
    <property type="match status" value="1"/>
</dbReference>
<feature type="signal peptide" evidence="1">
    <location>
        <begin position="1"/>
        <end position="20"/>
    </location>
</feature>
<organism evidence="2 3">
    <name type="scientific">Psychromonas marina</name>
    <dbReference type="NCBI Taxonomy" id="88364"/>
    <lineage>
        <taxon>Bacteria</taxon>
        <taxon>Pseudomonadati</taxon>
        <taxon>Pseudomonadota</taxon>
        <taxon>Gammaproteobacteria</taxon>
        <taxon>Alteromonadales</taxon>
        <taxon>Psychromonadaceae</taxon>
        <taxon>Psychromonas</taxon>
    </lineage>
</organism>
<evidence type="ECO:0000256" key="1">
    <source>
        <dbReference type="SAM" id="SignalP"/>
    </source>
</evidence>
<dbReference type="Proteomes" id="UP001157353">
    <property type="component" value="Unassembled WGS sequence"/>
</dbReference>
<evidence type="ECO:0000313" key="3">
    <source>
        <dbReference type="Proteomes" id="UP001157353"/>
    </source>
</evidence>
<reference evidence="3" key="1">
    <citation type="journal article" date="2019" name="Int. J. Syst. Evol. Microbiol.">
        <title>The Global Catalogue of Microorganisms (GCM) 10K type strain sequencing project: providing services to taxonomists for standard genome sequencing and annotation.</title>
        <authorList>
            <consortium name="The Broad Institute Genomics Platform"/>
            <consortium name="The Broad Institute Genome Sequencing Center for Infectious Disease"/>
            <person name="Wu L."/>
            <person name="Ma J."/>
        </authorList>
    </citation>
    <scope>NUCLEOTIDE SEQUENCE [LARGE SCALE GENOMIC DNA]</scope>
    <source>
        <strain evidence="3">NBRC 103166</strain>
    </source>
</reference>
<dbReference type="PIRSF" id="PIRSF028696">
    <property type="entry name" value="UCP028696"/>
    <property type="match status" value="1"/>
</dbReference>
<evidence type="ECO:0000313" key="2">
    <source>
        <dbReference type="EMBL" id="GLS92608.1"/>
    </source>
</evidence>
<keyword evidence="1" id="KW-0732">Signal</keyword>
<proteinExistence type="predicted"/>
<name>A0ABQ6E5X9_9GAMM</name>
<evidence type="ECO:0008006" key="4">
    <source>
        <dbReference type="Google" id="ProtNLM"/>
    </source>
</evidence>
<keyword evidence="3" id="KW-1185">Reference proteome</keyword>